<evidence type="ECO:0000313" key="1">
    <source>
        <dbReference type="EMBL" id="KAH3687495.1"/>
    </source>
</evidence>
<dbReference type="EMBL" id="JAEUBG010000805">
    <property type="protein sequence ID" value="KAH3687495.1"/>
    <property type="molecule type" value="Genomic_DNA"/>
</dbReference>
<organism evidence="1 2">
    <name type="scientific">Wickerhamomyces pijperi</name>
    <name type="common">Yeast</name>
    <name type="synonym">Pichia pijperi</name>
    <dbReference type="NCBI Taxonomy" id="599730"/>
    <lineage>
        <taxon>Eukaryota</taxon>
        <taxon>Fungi</taxon>
        <taxon>Dikarya</taxon>
        <taxon>Ascomycota</taxon>
        <taxon>Saccharomycotina</taxon>
        <taxon>Saccharomycetes</taxon>
        <taxon>Phaffomycetales</taxon>
        <taxon>Wickerhamomycetaceae</taxon>
        <taxon>Wickerhamomyces</taxon>
    </lineage>
</organism>
<dbReference type="AlphaFoldDB" id="A0A9P8QD47"/>
<reference evidence="1" key="2">
    <citation type="submission" date="2021-01" db="EMBL/GenBank/DDBJ databases">
        <authorList>
            <person name="Schikora-Tamarit M.A."/>
        </authorList>
    </citation>
    <scope>NUCLEOTIDE SEQUENCE</scope>
    <source>
        <strain evidence="1">CBS2887</strain>
    </source>
</reference>
<accession>A0A9P8QD47</accession>
<name>A0A9P8QD47_WICPI</name>
<evidence type="ECO:0000313" key="2">
    <source>
        <dbReference type="Proteomes" id="UP000774326"/>
    </source>
</evidence>
<keyword evidence="2" id="KW-1185">Reference proteome</keyword>
<dbReference type="Proteomes" id="UP000774326">
    <property type="component" value="Unassembled WGS sequence"/>
</dbReference>
<sequence>MKRQKQKEQLVGLLHDTSLSLGEGDVTSGLILDEFDLNLSSFSSTGWLVVVIVKVFVPDRRANDRLVDQFLFGFLVFWQVLFGEFRNFSMRERDDVSISSVWSAYDHIH</sequence>
<comment type="caution">
    <text evidence="1">The sequence shown here is derived from an EMBL/GenBank/DDBJ whole genome shotgun (WGS) entry which is preliminary data.</text>
</comment>
<protein>
    <submittedName>
        <fullName evidence="1">Uncharacterized protein</fullName>
    </submittedName>
</protein>
<gene>
    <name evidence="1" type="ORF">WICPIJ_001526</name>
</gene>
<reference evidence="1" key="1">
    <citation type="journal article" date="2021" name="Open Biol.">
        <title>Shared evolutionary footprints suggest mitochondrial oxidative damage underlies multiple complex I losses in fungi.</title>
        <authorList>
            <person name="Schikora-Tamarit M.A."/>
            <person name="Marcet-Houben M."/>
            <person name="Nosek J."/>
            <person name="Gabaldon T."/>
        </authorList>
    </citation>
    <scope>NUCLEOTIDE SEQUENCE</scope>
    <source>
        <strain evidence="1">CBS2887</strain>
    </source>
</reference>
<proteinExistence type="predicted"/>